<evidence type="ECO:0000313" key="2">
    <source>
        <dbReference type="EMBL" id="GLS18173.1"/>
    </source>
</evidence>
<dbReference type="Gene3D" id="3.90.550.10">
    <property type="entry name" value="Spore Coat Polysaccharide Biosynthesis Protein SpsA, Chain A"/>
    <property type="match status" value="1"/>
</dbReference>
<evidence type="ECO:0000313" key="3">
    <source>
        <dbReference type="Proteomes" id="UP001156882"/>
    </source>
</evidence>
<proteinExistence type="predicted"/>
<dbReference type="InterPro" id="IPR050834">
    <property type="entry name" value="Glycosyltransf_2"/>
</dbReference>
<feature type="domain" description="Glycosyltransferase 2-like" evidence="1">
    <location>
        <begin position="7"/>
        <end position="118"/>
    </location>
</feature>
<keyword evidence="3" id="KW-1185">Reference proteome</keyword>
<dbReference type="EMBL" id="BSPC01000009">
    <property type="protein sequence ID" value="GLS18173.1"/>
    <property type="molecule type" value="Genomic_DNA"/>
</dbReference>
<dbReference type="Pfam" id="PF00535">
    <property type="entry name" value="Glycos_transf_2"/>
    <property type="match status" value="1"/>
</dbReference>
<sequence>MDKTRISIAIATAGRRDVLTETVRFMARQRRVPDEFLICPARPEDADVAALRQIVPHVRIISSAMGSSHQRNAMIEASTADIMVFFDDDFLPATDFLEETERLFRANPDVVIATGDVLADGANGAGLDFSDGFEVLASAGPNDLPVEPEPIYNGYGCNMAIRLGPVRQYGVRFDENLPLYAWLEDVDFSRQIARYGQIVKGLRLRGVHLGTKKAGRSPGKRLGYSQIANRVYILRKGNMTLKGALEGGVSNLMSNFFRSAWPEPWTDRRGRLAGNVMALWDLVRGRLHPANILKM</sequence>
<organism evidence="2 3">
    <name type="scientific">Labrys miyagiensis</name>
    <dbReference type="NCBI Taxonomy" id="346912"/>
    <lineage>
        <taxon>Bacteria</taxon>
        <taxon>Pseudomonadati</taxon>
        <taxon>Pseudomonadota</taxon>
        <taxon>Alphaproteobacteria</taxon>
        <taxon>Hyphomicrobiales</taxon>
        <taxon>Xanthobacteraceae</taxon>
        <taxon>Labrys</taxon>
    </lineage>
</organism>
<dbReference type="SUPFAM" id="SSF53448">
    <property type="entry name" value="Nucleotide-diphospho-sugar transferases"/>
    <property type="match status" value="1"/>
</dbReference>
<dbReference type="PANTHER" id="PTHR43685:SF3">
    <property type="entry name" value="SLR2126 PROTEIN"/>
    <property type="match status" value="1"/>
</dbReference>
<reference evidence="3" key="1">
    <citation type="journal article" date="2019" name="Int. J. Syst. Evol. Microbiol.">
        <title>The Global Catalogue of Microorganisms (GCM) 10K type strain sequencing project: providing services to taxonomists for standard genome sequencing and annotation.</title>
        <authorList>
            <consortium name="The Broad Institute Genomics Platform"/>
            <consortium name="The Broad Institute Genome Sequencing Center for Infectious Disease"/>
            <person name="Wu L."/>
            <person name="Ma J."/>
        </authorList>
    </citation>
    <scope>NUCLEOTIDE SEQUENCE [LARGE SCALE GENOMIC DNA]</scope>
    <source>
        <strain evidence="3">NBRC 101365</strain>
    </source>
</reference>
<dbReference type="InterPro" id="IPR029044">
    <property type="entry name" value="Nucleotide-diphossugar_trans"/>
</dbReference>
<dbReference type="Proteomes" id="UP001156882">
    <property type="component" value="Unassembled WGS sequence"/>
</dbReference>
<dbReference type="GO" id="GO:0016740">
    <property type="term" value="F:transferase activity"/>
    <property type="evidence" value="ECO:0007669"/>
    <property type="project" value="UniProtKB-KW"/>
</dbReference>
<protein>
    <submittedName>
        <fullName evidence="2">Glycosyl transferase</fullName>
    </submittedName>
</protein>
<dbReference type="RefSeq" id="WP_284310991.1">
    <property type="nucleotide sequence ID" value="NZ_BSPC01000009.1"/>
</dbReference>
<comment type="caution">
    <text evidence="2">The sequence shown here is derived from an EMBL/GenBank/DDBJ whole genome shotgun (WGS) entry which is preliminary data.</text>
</comment>
<dbReference type="InterPro" id="IPR001173">
    <property type="entry name" value="Glyco_trans_2-like"/>
</dbReference>
<name>A0ABQ6CET4_9HYPH</name>
<accession>A0ABQ6CET4</accession>
<evidence type="ECO:0000259" key="1">
    <source>
        <dbReference type="Pfam" id="PF00535"/>
    </source>
</evidence>
<gene>
    <name evidence="2" type="ORF">GCM10007874_11890</name>
</gene>
<dbReference type="PANTHER" id="PTHR43685">
    <property type="entry name" value="GLYCOSYLTRANSFERASE"/>
    <property type="match status" value="1"/>
</dbReference>
<keyword evidence="2" id="KW-0808">Transferase</keyword>